<name>A0A0N9HTN2_9BACT</name>
<accession>A0A0N9HTN2</accession>
<evidence type="ECO:0000256" key="21">
    <source>
        <dbReference type="SAM" id="Phobius"/>
    </source>
</evidence>
<keyword evidence="7 21" id="KW-0812">Transmembrane</keyword>
<evidence type="ECO:0000256" key="7">
    <source>
        <dbReference type="ARBA" id="ARBA00022692"/>
    </source>
</evidence>
<feature type="transmembrane region" description="Helical" evidence="21">
    <location>
        <begin position="141"/>
        <end position="160"/>
    </location>
</feature>
<evidence type="ECO:0000256" key="20">
    <source>
        <dbReference type="ARBA" id="ARBA00049902"/>
    </source>
</evidence>
<keyword evidence="8" id="KW-0133">Cell shape</keyword>
<dbReference type="AlphaFoldDB" id="A0A0N9HTN2"/>
<evidence type="ECO:0000256" key="5">
    <source>
        <dbReference type="ARBA" id="ARBA00022676"/>
    </source>
</evidence>
<evidence type="ECO:0000256" key="10">
    <source>
        <dbReference type="ARBA" id="ARBA00022989"/>
    </source>
</evidence>
<evidence type="ECO:0000256" key="19">
    <source>
        <dbReference type="ARBA" id="ARBA00044770"/>
    </source>
</evidence>
<evidence type="ECO:0000256" key="11">
    <source>
        <dbReference type="ARBA" id="ARBA00023136"/>
    </source>
</evidence>
<comment type="pathway">
    <text evidence="2">Cell wall biogenesis; peptidoglycan biosynthesis.</text>
</comment>
<keyword evidence="10 21" id="KW-1133">Transmembrane helix</keyword>
<dbReference type="Pfam" id="PF01098">
    <property type="entry name" value="FTSW_RODA_SPOVE"/>
    <property type="match status" value="1"/>
</dbReference>
<comment type="similarity">
    <text evidence="16">Belongs to the SEDS family. FtsW subfamily.</text>
</comment>
<keyword evidence="3" id="KW-1003">Cell membrane</keyword>
<keyword evidence="5" id="KW-0328">Glycosyltransferase</keyword>
<keyword evidence="9" id="KW-0573">Peptidoglycan synthesis</keyword>
<evidence type="ECO:0000256" key="17">
    <source>
        <dbReference type="ARBA" id="ARBA00041185"/>
    </source>
</evidence>
<comment type="subcellular location">
    <subcellularLocation>
        <location evidence="1">Cell membrane</location>
        <topology evidence="1">Multi-pass membrane protein</topology>
    </subcellularLocation>
</comment>
<comment type="catalytic activity">
    <reaction evidence="20">
        <text>[GlcNAc-(1-&gt;4)-Mur2Ac(oyl-L-Ala-gamma-D-Glu-L-Lys-D-Ala-D-Ala)](n)-di-trans,octa-cis-undecaprenyl diphosphate + beta-D-GlcNAc-(1-&gt;4)-Mur2Ac(oyl-L-Ala-gamma-D-Glu-L-Lys-D-Ala-D-Ala)-di-trans,octa-cis-undecaprenyl diphosphate = [GlcNAc-(1-&gt;4)-Mur2Ac(oyl-L-Ala-gamma-D-Glu-L-Lys-D-Ala-D-Ala)](n+1)-di-trans,octa-cis-undecaprenyl diphosphate + di-trans,octa-cis-undecaprenyl diphosphate + H(+)</text>
        <dbReference type="Rhea" id="RHEA:23708"/>
        <dbReference type="Rhea" id="RHEA-COMP:9602"/>
        <dbReference type="Rhea" id="RHEA-COMP:9603"/>
        <dbReference type="ChEBI" id="CHEBI:15378"/>
        <dbReference type="ChEBI" id="CHEBI:58405"/>
        <dbReference type="ChEBI" id="CHEBI:60033"/>
        <dbReference type="ChEBI" id="CHEBI:78435"/>
        <dbReference type="EC" id="2.4.99.28"/>
    </reaction>
</comment>
<evidence type="ECO:0000313" key="22">
    <source>
        <dbReference type="EMBL" id="ALG05243.1"/>
    </source>
</evidence>
<feature type="transmembrane region" description="Helical" evidence="21">
    <location>
        <begin position="303"/>
        <end position="328"/>
    </location>
</feature>
<feature type="transmembrane region" description="Helical" evidence="21">
    <location>
        <begin position="167"/>
        <end position="184"/>
    </location>
</feature>
<feature type="transmembrane region" description="Helical" evidence="21">
    <location>
        <begin position="49"/>
        <end position="67"/>
    </location>
</feature>
<evidence type="ECO:0000256" key="9">
    <source>
        <dbReference type="ARBA" id="ARBA00022984"/>
    </source>
</evidence>
<evidence type="ECO:0000256" key="1">
    <source>
        <dbReference type="ARBA" id="ARBA00004651"/>
    </source>
</evidence>
<dbReference type="GO" id="GO:0008955">
    <property type="term" value="F:peptidoglycan glycosyltransferase activity"/>
    <property type="evidence" value="ECO:0007669"/>
    <property type="project" value="UniProtKB-EC"/>
</dbReference>
<protein>
    <recommendedName>
        <fullName evidence="17">Probable peptidoglycan glycosyltransferase FtsW</fullName>
        <ecNumber evidence="19">2.4.99.28</ecNumber>
    </recommendedName>
    <alternativeName>
        <fullName evidence="18">Cell division protein FtsW</fullName>
    </alternativeName>
    <alternativeName>
        <fullName evidence="15">Cell wall polymerase</fullName>
    </alternativeName>
    <alternativeName>
        <fullName evidence="14">Peptidoglycan polymerase</fullName>
    </alternativeName>
</protein>
<dbReference type="GO" id="GO:0051301">
    <property type="term" value="P:cell division"/>
    <property type="evidence" value="ECO:0007669"/>
    <property type="project" value="UniProtKB-KW"/>
</dbReference>
<feature type="transmembrane region" description="Helical" evidence="21">
    <location>
        <begin position="74"/>
        <end position="94"/>
    </location>
</feature>
<dbReference type="InterPro" id="IPR013437">
    <property type="entry name" value="FtsW"/>
</dbReference>
<dbReference type="NCBIfam" id="TIGR02614">
    <property type="entry name" value="ftsW"/>
    <property type="match status" value="1"/>
</dbReference>
<feature type="transmembrane region" description="Helical" evidence="21">
    <location>
        <begin position="12"/>
        <end position="37"/>
    </location>
</feature>
<keyword evidence="13" id="KW-0961">Cell wall biogenesis/degradation</keyword>
<dbReference type="PANTHER" id="PTHR30474">
    <property type="entry name" value="CELL CYCLE PROTEIN"/>
    <property type="match status" value="1"/>
</dbReference>
<evidence type="ECO:0000256" key="6">
    <source>
        <dbReference type="ARBA" id="ARBA00022679"/>
    </source>
</evidence>
<dbReference type="GO" id="GO:0071555">
    <property type="term" value="P:cell wall organization"/>
    <property type="evidence" value="ECO:0007669"/>
    <property type="project" value="UniProtKB-KW"/>
</dbReference>
<dbReference type="GO" id="GO:0015648">
    <property type="term" value="F:lipid-linked peptidoglycan transporter activity"/>
    <property type="evidence" value="ECO:0007669"/>
    <property type="project" value="TreeGrafter"/>
</dbReference>
<evidence type="ECO:0000256" key="13">
    <source>
        <dbReference type="ARBA" id="ARBA00023316"/>
    </source>
</evidence>
<feature type="transmembrane region" description="Helical" evidence="21">
    <location>
        <begin position="340"/>
        <end position="361"/>
    </location>
</feature>
<dbReference type="EC" id="2.4.99.28" evidence="19"/>
<keyword evidence="11 21" id="KW-0472">Membrane</keyword>
<evidence type="ECO:0000256" key="18">
    <source>
        <dbReference type="ARBA" id="ARBA00041418"/>
    </source>
</evidence>
<dbReference type="InterPro" id="IPR001182">
    <property type="entry name" value="FtsW/RodA"/>
</dbReference>
<sequence length="405" mass="43415">MSQKAHAPDYGLIVITLALLCIGIVMVYSASVVASYAEFGDQTYFFQRQLIWSAVGVVVMFGFMRVPYHWWRQVSLLALVVSVGLLVAVLVPGLGTTALGATRWIRIAGIPVGQPSELCKVTLAIYMAAWLAGKGERVREFSYGTLPFIAILGLIVALVMKQPDMGTALMIIGTAVIIFFVAGANLLQLLPIGAAGGLAMAFLALTSGYRQGRLTAFLDPWAHPEDSGYHVVQSLIALGAGGVRGLGLGDSRQKFGLLPFPYTDSIFAVIGEELGLVGCTVVLALFLALAYRGLRTAWRAPDMFGALLAIGISCQMAMQAFINIAVVTSTVPFTGITLPFVSYGGSSMVVSFAAMGILLNVTKYTQERAYEQNPAPAAERRRHWWTRVPHARRGAVSPRAALARG</sequence>
<evidence type="ECO:0000256" key="2">
    <source>
        <dbReference type="ARBA" id="ARBA00004752"/>
    </source>
</evidence>
<organism evidence="22">
    <name type="scientific">uncultured bacterium 5E7</name>
    <dbReference type="NCBI Taxonomy" id="1701324"/>
    <lineage>
        <taxon>Bacteria</taxon>
        <taxon>environmental samples</taxon>
    </lineage>
</organism>
<gene>
    <name evidence="22" type="primary">ftsW</name>
    <name evidence="22" type="ORF">5E7_022</name>
</gene>
<dbReference type="GO" id="GO:0009252">
    <property type="term" value="P:peptidoglycan biosynthetic process"/>
    <property type="evidence" value="ECO:0007669"/>
    <property type="project" value="UniProtKB-KW"/>
</dbReference>
<proteinExistence type="inferred from homology"/>
<keyword evidence="6" id="KW-0808">Transferase</keyword>
<dbReference type="GO" id="GO:0005886">
    <property type="term" value="C:plasma membrane"/>
    <property type="evidence" value="ECO:0007669"/>
    <property type="project" value="UniProtKB-SubCell"/>
</dbReference>
<dbReference type="GO" id="GO:0032153">
    <property type="term" value="C:cell division site"/>
    <property type="evidence" value="ECO:0007669"/>
    <property type="project" value="TreeGrafter"/>
</dbReference>
<evidence type="ECO:0000256" key="3">
    <source>
        <dbReference type="ARBA" id="ARBA00022475"/>
    </source>
</evidence>
<dbReference type="EMBL" id="KT342855">
    <property type="protein sequence ID" value="ALG05243.1"/>
    <property type="molecule type" value="Genomic_DNA"/>
</dbReference>
<evidence type="ECO:0000256" key="4">
    <source>
        <dbReference type="ARBA" id="ARBA00022618"/>
    </source>
</evidence>
<keyword evidence="12" id="KW-0131">Cell cycle</keyword>
<evidence type="ECO:0000256" key="15">
    <source>
        <dbReference type="ARBA" id="ARBA00033270"/>
    </source>
</evidence>
<evidence type="ECO:0000256" key="8">
    <source>
        <dbReference type="ARBA" id="ARBA00022960"/>
    </source>
</evidence>
<evidence type="ECO:0000256" key="12">
    <source>
        <dbReference type="ARBA" id="ARBA00023306"/>
    </source>
</evidence>
<evidence type="ECO:0000256" key="14">
    <source>
        <dbReference type="ARBA" id="ARBA00032370"/>
    </source>
</evidence>
<feature type="transmembrane region" description="Helical" evidence="21">
    <location>
        <begin position="190"/>
        <end position="209"/>
    </location>
</feature>
<dbReference type="PANTHER" id="PTHR30474:SF2">
    <property type="entry name" value="PEPTIDOGLYCAN GLYCOSYLTRANSFERASE FTSW-RELATED"/>
    <property type="match status" value="1"/>
</dbReference>
<dbReference type="GO" id="GO:0008360">
    <property type="term" value="P:regulation of cell shape"/>
    <property type="evidence" value="ECO:0007669"/>
    <property type="project" value="UniProtKB-KW"/>
</dbReference>
<reference evidence="22" key="1">
    <citation type="submission" date="2016-04" db="EMBL/GenBank/DDBJ databases">
        <title>Exploring the genomic information of specific uncultured soil bacteria through a new metagenomic library-based strategy.</title>
        <authorList>
            <person name="Liu Y."/>
            <person name="Zhang R."/>
        </authorList>
    </citation>
    <scope>NUCLEOTIDE SEQUENCE</scope>
</reference>
<evidence type="ECO:0000256" key="16">
    <source>
        <dbReference type="ARBA" id="ARBA00038053"/>
    </source>
</evidence>
<feature type="transmembrane region" description="Helical" evidence="21">
    <location>
        <begin position="266"/>
        <end position="291"/>
    </location>
</feature>
<keyword evidence="4" id="KW-0132">Cell division</keyword>